<evidence type="ECO:0000313" key="2">
    <source>
        <dbReference type="Proteomes" id="UP000262379"/>
    </source>
</evidence>
<dbReference type="AlphaFoldDB" id="A0A371XGL3"/>
<gene>
    <name evidence="1" type="ORF">DY251_05075</name>
</gene>
<dbReference type="Proteomes" id="UP000262379">
    <property type="component" value="Unassembled WGS sequence"/>
</dbReference>
<reference evidence="2" key="1">
    <citation type="submission" date="2018-08" db="EMBL/GenBank/DDBJ databases">
        <authorList>
            <person name="Im W.T."/>
        </authorList>
    </citation>
    <scope>NUCLEOTIDE SEQUENCE [LARGE SCALE GENOMIC DNA]</scope>
    <source>
        <strain evidence="2">LA-28</strain>
    </source>
</reference>
<accession>A0A371XGL3</accession>
<proteinExistence type="predicted"/>
<organism evidence="1 2">
    <name type="scientific">Mesorhizobium denitrificans</name>
    <dbReference type="NCBI Taxonomy" id="2294114"/>
    <lineage>
        <taxon>Bacteria</taxon>
        <taxon>Pseudomonadati</taxon>
        <taxon>Pseudomonadota</taxon>
        <taxon>Alphaproteobacteria</taxon>
        <taxon>Hyphomicrobiales</taxon>
        <taxon>Phyllobacteriaceae</taxon>
        <taxon>Mesorhizobium</taxon>
    </lineage>
</organism>
<keyword evidence="2" id="KW-1185">Reference proteome</keyword>
<comment type="caution">
    <text evidence="1">The sequence shown here is derived from an EMBL/GenBank/DDBJ whole genome shotgun (WGS) entry which is preliminary data.</text>
</comment>
<dbReference type="RefSeq" id="WP_116622794.1">
    <property type="nucleotide sequence ID" value="NZ_QURN01000004.1"/>
</dbReference>
<protein>
    <submittedName>
        <fullName evidence="1">Uncharacterized protein</fullName>
    </submittedName>
</protein>
<evidence type="ECO:0000313" key="1">
    <source>
        <dbReference type="EMBL" id="RFC68356.1"/>
    </source>
</evidence>
<dbReference type="EMBL" id="QURN01000004">
    <property type="protein sequence ID" value="RFC68356.1"/>
    <property type="molecule type" value="Genomic_DNA"/>
</dbReference>
<name>A0A371XGL3_9HYPH</name>
<sequence length="268" mass="30188">MAKEKKTGLKSQLPFISYTKDASFEIDDNGFEKLQEAYDTVISETARKELVRLADTYLDNLIVERNRQTWADAATELAKYEAAVAALWQITCGEDPRTDALVHIEHEVIQAFDPIPIYPGRGDIVVSDKKGWEPFAERFEVPDVGFGVRIKTKTLLSFTMGLRIACDKVKRQIEEQSSREIVPTEAALDRLVLDLTEWAQTFKFPIAPYADGEQPNKFAKLMSTLVSLTPEKYRSDKSEGGMAAKIRQIRKAAKDRQREKKLAGLTGG</sequence>